<gene>
    <name evidence="4" type="ORF">BDV96DRAFT_640821</name>
</gene>
<evidence type="ECO:0000256" key="2">
    <source>
        <dbReference type="ARBA" id="ARBA00022705"/>
    </source>
</evidence>
<dbReference type="GO" id="GO:0031390">
    <property type="term" value="C:Ctf18 RFC-like complex"/>
    <property type="evidence" value="ECO:0007669"/>
    <property type="project" value="InterPro"/>
</dbReference>
<sequence length="343" mass="37564">MATQQGEGGVPFSVAHDLRQFRLLELPAELLELLDSPTPPPLSIKSQAPPASSGTFNAKPAYAVLCTPSRTYQLRQVQTSNSVFITQATLEAHEDEIPVPTTCAIASCGATLELHPADTPALRYLEDVLPIYDIVDGEVDASGNGKSMADVFKDIPLSEGQCKQGWEEVFAFEFAGSSWMPSANTLLQVWTAVNDAAASESVPLHKQFLTDDIINALDDRGYPESLIQAILTRLGYDDQKDAGWSCLDRSRTMMFVGETLLEAKLASEDYLIAEFLGVWKDSVPELWREDVDLHTLEGRYNVPSDKTIRSSKRGAKTAPAASKASAGSSSRKWHEKFGRARKK</sequence>
<comment type="similarity">
    <text evidence="1">Belongs to the DCC1 family.</text>
</comment>
<evidence type="ECO:0000313" key="4">
    <source>
        <dbReference type="EMBL" id="KAF2121429.1"/>
    </source>
</evidence>
<reference evidence="4" key="1">
    <citation type="journal article" date="2020" name="Stud. Mycol.">
        <title>101 Dothideomycetes genomes: a test case for predicting lifestyles and emergence of pathogens.</title>
        <authorList>
            <person name="Haridas S."/>
            <person name="Albert R."/>
            <person name="Binder M."/>
            <person name="Bloem J."/>
            <person name="Labutti K."/>
            <person name="Salamov A."/>
            <person name="Andreopoulos B."/>
            <person name="Baker S."/>
            <person name="Barry K."/>
            <person name="Bills G."/>
            <person name="Bluhm B."/>
            <person name="Cannon C."/>
            <person name="Castanera R."/>
            <person name="Culley D."/>
            <person name="Daum C."/>
            <person name="Ezra D."/>
            <person name="Gonzalez J."/>
            <person name="Henrissat B."/>
            <person name="Kuo A."/>
            <person name="Liang C."/>
            <person name="Lipzen A."/>
            <person name="Lutzoni F."/>
            <person name="Magnuson J."/>
            <person name="Mondo S."/>
            <person name="Nolan M."/>
            <person name="Ohm R."/>
            <person name="Pangilinan J."/>
            <person name="Park H.-J."/>
            <person name="Ramirez L."/>
            <person name="Alfaro M."/>
            <person name="Sun H."/>
            <person name="Tritt A."/>
            <person name="Yoshinaga Y."/>
            <person name="Zwiers L.-H."/>
            <person name="Turgeon B."/>
            <person name="Goodwin S."/>
            <person name="Spatafora J."/>
            <person name="Crous P."/>
            <person name="Grigoriev I."/>
        </authorList>
    </citation>
    <scope>NUCLEOTIDE SEQUENCE</scope>
    <source>
        <strain evidence="4">CBS 627.86</strain>
    </source>
</reference>
<accession>A0A6A5ZPN5</accession>
<protein>
    <submittedName>
        <fullName evidence="4">Sister chromatid cohesion protein-like protein Dcc1</fullName>
    </submittedName>
</protein>
<evidence type="ECO:0000256" key="1">
    <source>
        <dbReference type="ARBA" id="ARBA00007017"/>
    </source>
</evidence>
<keyword evidence="5" id="KW-1185">Reference proteome</keyword>
<feature type="region of interest" description="Disordered" evidence="3">
    <location>
        <begin position="305"/>
        <end position="343"/>
    </location>
</feature>
<dbReference type="GO" id="GO:0000775">
    <property type="term" value="C:chromosome, centromeric region"/>
    <property type="evidence" value="ECO:0007669"/>
    <property type="project" value="TreeGrafter"/>
</dbReference>
<organism evidence="4 5">
    <name type="scientific">Lophiotrema nucula</name>
    <dbReference type="NCBI Taxonomy" id="690887"/>
    <lineage>
        <taxon>Eukaryota</taxon>
        <taxon>Fungi</taxon>
        <taxon>Dikarya</taxon>
        <taxon>Ascomycota</taxon>
        <taxon>Pezizomycotina</taxon>
        <taxon>Dothideomycetes</taxon>
        <taxon>Pleosporomycetidae</taxon>
        <taxon>Pleosporales</taxon>
        <taxon>Lophiotremataceae</taxon>
        <taxon>Lophiotrema</taxon>
    </lineage>
</organism>
<dbReference type="PANTHER" id="PTHR13395:SF6">
    <property type="entry name" value="SISTER CHROMATID COHESION PROTEIN DCC1"/>
    <property type="match status" value="1"/>
</dbReference>
<dbReference type="Proteomes" id="UP000799770">
    <property type="component" value="Unassembled WGS sequence"/>
</dbReference>
<feature type="compositionally biased region" description="Low complexity" evidence="3">
    <location>
        <begin position="316"/>
        <end position="330"/>
    </location>
</feature>
<dbReference type="Pfam" id="PF09724">
    <property type="entry name" value="Dcc1"/>
    <property type="match status" value="1"/>
</dbReference>
<keyword evidence="2" id="KW-0235">DNA replication</keyword>
<dbReference type="OrthoDB" id="5199543at2759"/>
<feature type="compositionally biased region" description="Basic residues" evidence="3">
    <location>
        <begin position="331"/>
        <end position="343"/>
    </location>
</feature>
<dbReference type="PANTHER" id="PTHR13395">
    <property type="entry name" value="SISTER CHROMATID COHESION PROTEIN DCC1-RELATED"/>
    <property type="match status" value="1"/>
</dbReference>
<dbReference type="GO" id="GO:0000785">
    <property type="term" value="C:chromatin"/>
    <property type="evidence" value="ECO:0007669"/>
    <property type="project" value="TreeGrafter"/>
</dbReference>
<dbReference type="AlphaFoldDB" id="A0A6A5ZPN5"/>
<evidence type="ECO:0000256" key="3">
    <source>
        <dbReference type="SAM" id="MobiDB-lite"/>
    </source>
</evidence>
<dbReference type="EMBL" id="ML977312">
    <property type="protein sequence ID" value="KAF2121429.1"/>
    <property type="molecule type" value="Genomic_DNA"/>
</dbReference>
<dbReference type="GO" id="GO:0034088">
    <property type="term" value="P:maintenance of mitotic sister chromatid cohesion"/>
    <property type="evidence" value="ECO:0007669"/>
    <property type="project" value="TreeGrafter"/>
</dbReference>
<name>A0A6A5ZPN5_9PLEO</name>
<dbReference type="InterPro" id="IPR019128">
    <property type="entry name" value="Dcc1"/>
</dbReference>
<evidence type="ECO:0000313" key="5">
    <source>
        <dbReference type="Proteomes" id="UP000799770"/>
    </source>
</evidence>
<dbReference type="GO" id="GO:0006260">
    <property type="term" value="P:DNA replication"/>
    <property type="evidence" value="ECO:0007669"/>
    <property type="project" value="UniProtKB-KW"/>
</dbReference>
<proteinExistence type="inferred from homology"/>